<dbReference type="InterPro" id="IPR036890">
    <property type="entry name" value="HATPase_C_sf"/>
</dbReference>
<evidence type="ECO:0000256" key="4">
    <source>
        <dbReference type="ARBA" id="ARBA00022679"/>
    </source>
</evidence>
<evidence type="ECO:0000256" key="6">
    <source>
        <dbReference type="SAM" id="Phobius"/>
    </source>
</evidence>
<evidence type="ECO:0000259" key="7">
    <source>
        <dbReference type="PROSITE" id="PS50885"/>
    </source>
</evidence>
<keyword evidence="2" id="KW-1003">Cell membrane</keyword>
<protein>
    <submittedName>
        <fullName evidence="8">Histidine kinase</fullName>
    </submittedName>
</protein>
<keyword evidence="4" id="KW-0808">Transferase</keyword>
<comment type="subcellular location">
    <subcellularLocation>
        <location evidence="1">Cell membrane</location>
        <topology evidence="1">Multi-pass membrane protein</topology>
    </subcellularLocation>
</comment>
<evidence type="ECO:0000256" key="2">
    <source>
        <dbReference type="ARBA" id="ARBA00022475"/>
    </source>
</evidence>
<feature type="transmembrane region" description="Helical" evidence="6">
    <location>
        <begin position="291"/>
        <end position="314"/>
    </location>
</feature>
<dbReference type="SUPFAM" id="SSF158472">
    <property type="entry name" value="HAMP domain-like"/>
    <property type="match status" value="1"/>
</dbReference>
<sequence length="590" mass="68666">MLYRLDFSLRNTIFLRLLITFLLIMLPIMAFGAYLYHWIVQTAREDISKTAVSQLSFYMTDLENEIERMKLLEYSLLDDDDLNKLALTWERMDTIDRTNSMNSLIKRLFTVQNSSMYIEDVSVHIATIGRTMSANEGVRDLQVQRFHEIRSVFGGSDSDIIEWNNGLFLGAAKQRGIKGAEPLFTVEIELNNQKLQQALAQFNTYTGSGTVLLSEKSNVMLGSVTGDLAKVQLADYLEYINSLNPENSQLVTIAEQRYYYVIAHSPDLEITIYRFIPEQVFQQPLNKFYKWGWIFIVAAMGIIAAFAFSTYRFIHKPMLTLVKSFRKMEYGDLDIYIAHESKDEFRYLYGRFNQMVSNLRVLIDQAYKQKILVQRAELKQLQSQINPHFLYNSFFILNTMVRTGDVERMEQFTTLLGEYYQFVTRNASDFVTLEQEVQHARIYTEIQQMRFSRRMKIEFNALPKELDQVLVPRLIVQPIIENVFKHSLEKRVSEGLIKVHFHHNEESIAIIVEDNGEQLSNEVLIRIEQAIQDTNEHIETTGMVNIHRRLQITFGIESGLKTERSELGGLKVKLLFSKGGKQEYVQNVNR</sequence>
<reference evidence="8" key="1">
    <citation type="submission" date="2022-05" db="EMBL/GenBank/DDBJ databases">
        <title>Novel bacterial taxa in a minimal lignocellulolytic consortium and its capacity to transform plastics disclosed by genome-resolved metagenomics.</title>
        <authorList>
            <person name="Rodriguez C.A.D."/>
            <person name="Diaz-Garcia L."/>
            <person name="Herrera K."/>
            <person name="Tarazona N.A."/>
            <person name="Sproer C."/>
            <person name="Overmann J."/>
            <person name="Jimenez D.J."/>
        </authorList>
    </citation>
    <scope>NUCLEOTIDE SEQUENCE</scope>
    <source>
        <strain evidence="8">MAG5</strain>
    </source>
</reference>
<dbReference type="InterPro" id="IPR050640">
    <property type="entry name" value="Bact_2-comp_sensor_kinase"/>
</dbReference>
<dbReference type="SUPFAM" id="SSF55874">
    <property type="entry name" value="ATPase domain of HSP90 chaperone/DNA topoisomerase II/histidine kinase"/>
    <property type="match status" value="1"/>
</dbReference>
<gene>
    <name evidence="8" type="ORF">NAG76_14890</name>
</gene>
<keyword evidence="6" id="KW-1133">Transmembrane helix</keyword>
<feature type="domain" description="HAMP" evidence="7">
    <location>
        <begin position="312"/>
        <end position="364"/>
    </location>
</feature>
<dbReference type="GO" id="GO:0000155">
    <property type="term" value="F:phosphorelay sensor kinase activity"/>
    <property type="evidence" value="ECO:0007669"/>
    <property type="project" value="InterPro"/>
</dbReference>
<dbReference type="GO" id="GO:0005886">
    <property type="term" value="C:plasma membrane"/>
    <property type="evidence" value="ECO:0007669"/>
    <property type="project" value="UniProtKB-SubCell"/>
</dbReference>
<keyword evidence="3" id="KW-0597">Phosphoprotein</keyword>
<accession>A0A9J6ZAM7</accession>
<keyword evidence="6" id="KW-0812">Transmembrane</keyword>
<evidence type="ECO:0000313" key="9">
    <source>
        <dbReference type="Proteomes" id="UP001056756"/>
    </source>
</evidence>
<dbReference type="KEGG" id="plig:NAG76_14890"/>
<dbReference type="SMART" id="SM00304">
    <property type="entry name" value="HAMP"/>
    <property type="match status" value="1"/>
</dbReference>
<dbReference type="EMBL" id="CP097899">
    <property type="protein sequence ID" value="URN93122.1"/>
    <property type="molecule type" value="Genomic_DNA"/>
</dbReference>
<dbReference type="Proteomes" id="UP001056756">
    <property type="component" value="Chromosome"/>
</dbReference>
<dbReference type="AlphaFoldDB" id="A0A9J6ZAM7"/>
<dbReference type="Pfam" id="PF06580">
    <property type="entry name" value="His_kinase"/>
    <property type="match status" value="1"/>
</dbReference>
<feature type="transmembrane region" description="Helical" evidence="6">
    <location>
        <begin position="12"/>
        <end position="39"/>
    </location>
</feature>
<organism evidence="8 9">
    <name type="scientific">Candidatus Pristimantibacillus lignocellulolyticus</name>
    <dbReference type="NCBI Taxonomy" id="2994561"/>
    <lineage>
        <taxon>Bacteria</taxon>
        <taxon>Bacillati</taxon>
        <taxon>Bacillota</taxon>
        <taxon>Bacilli</taxon>
        <taxon>Bacillales</taxon>
        <taxon>Paenibacillaceae</taxon>
        <taxon>Candidatus Pristimantibacillus</taxon>
    </lineage>
</organism>
<evidence type="ECO:0000256" key="3">
    <source>
        <dbReference type="ARBA" id="ARBA00022553"/>
    </source>
</evidence>
<keyword evidence="8" id="KW-0418">Kinase</keyword>
<dbReference type="InterPro" id="IPR010559">
    <property type="entry name" value="Sig_transdc_His_kin_internal"/>
</dbReference>
<proteinExistence type="predicted"/>
<dbReference type="InterPro" id="IPR003660">
    <property type="entry name" value="HAMP_dom"/>
</dbReference>
<dbReference type="CDD" id="cd06225">
    <property type="entry name" value="HAMP"/>
    <property type="match status" value="1"/>
</dbReference>
<keyword evidence="5 6" id="KW-0472">Membrane</keyword>
<dbReference type="PROSITE" id="PS50885">
    <property type="entry name" value="HAMP"/>
    <property type="match status" value="1"/>
</dbReference>
<dbReference type="Gene3D" id="6.10.340.10">
    <property type="match status" value="1"/>
</dbReference>
<dbReference type="PANTHER" id="PTHR34220">
    <property type="entry name" value="SENSOR HISTIDINE KINASE YPDA"/>
    <property type="match status" value="1"/>
</dbReference>
<name>A0A9J6ZAM7_9BACL</name>
<dbReference type="PANTHER" id="PTHR34220:SF7">
    <property type="entry name" value="SENSOR HISTIDINE KINASE YPDA"/>
    <property type="match status" value="1"/>
</dbReference>
<dbReference type="Gene3D" id="3.30.565.10">
    <property type="entry name" value="Histidine kinase-like ATPase, C-terminal domain"/>
    <property type="match status" value="1"/>
</dbReference>
<evidence type="ECO:0000256" key="5">
    <source>
        <dbReference type="ARBA" id="ARBA00023136"/>
    </source>
</evidence>
<evidence type="ECO:0000313" key="8">
    <source>
        <dbReference type="EMBL" id="URN93122.1"/>
    </source>
</evidence>
<evidence type="ECO:0000256" key="1">
    <source>
        <dbReference type="ARBA" id="ARBA00004651"/>
    </source>
</evidence>